<evidence type="ECO:0000313" key="3">
    <source>
        <dbReference type="EMBL" id="KZV97991.1"/>
    </source>
</evidence>
<feature type="region of interest" description="Disordered" evidence="1">
    <location>
        <begin position="196"/>
        <end position="235"/>
    </location>
</feature>
<dbReference type="InParanoid" id="A0A165LL10"/>
<dbReference type="GO" id="GO:0005634">
    <property type="term" value="C:nucleus"/>
    <property type="evidence" value="ECO:0007669"/>
    <property type="project" value="TreeGrafter"/>
</dbReference>
<keyword evidence="3" id="KW-0315">Glutamine amidotransferase</keyword>
<dbReference type="PANTHER" id="PTHR42695">
    <property type="entry name" value="GLUTAMINE AMIDOTRANSFERASE YLR126C-RELATED"/>
    <property type="match status" value="1"/>
</dbReference>
<name>A0A165LL10_EXIGL</name>
<protein>
    <submittedName>
        <fullName evidence="3">Class I glutamine amidotransferase-like protein</fullName>
    </submittedName>
</protein>
<dbReference type="FunCoup" id="A0A165LL10">
    <property type="interactions" value="271"/>
</dbReference>
<dbReference type="EMBL" id="KV425923">
    <property type="protein sequence ID" value="KZV97991.1"/>
    <property type="molecule type" value="Genomic_DNA"/>
</dbReference>
<dbReference type="InterPro" id="IPR044992">
    <property type="entry name" value="ChyE-like"/>
</dbReference>
<dbReference type="InterPro" id="IPR029062">
    <property type="entry name" value="Class_I_gatase-like"/>
</dbReference>
<dbReference type="GO" id="GO:0005829">
    <property type="term" value="C:cytosol"/>
    <property type="evidence" value="ECO:0007669"/>
    <property type="project" value="TreeGrafter"/>
</dbReference>
<evidence type="ECO:0000256" key="1">
    <source>
        <dbReference type="SAM" id="MobiDB-lite"/>
    </source>
</evidence>
<gene>
    <name evidence="3" type="ORF">EXIGLDRAFT_832447</name>
</gene>
<dbReference type="STRING" id="1314781.A0A165LL10"/>
<sequence>MSSTSGPRLALLVCDTPLPSIVAAQGAYPIIFTTWLLASARRDMKLQLDPYDVVHKEYPDPENYDGILITGSAASAYEETDWVLELVKFVRLVIDHHPKVKIIGICFGHQIIAQALGGPDSVRRNELGWEAGVYTVSLTPAGERVFSEKQISIHEMHRDHVVRLPPGCINLGSTDKCEIQGLVKLYDTSKTDAALPENFSGADRQTDSNALATGLPTGNSSTEPTKTEAPSTASSVPEEINLAEDVHILSVQGHPEFTSFMVTEIVKTRGEKGIMPPETVKDSMERASRKHDGDGMIGEAIWKVLGL</sequence>
<keyword evidence="3" id="KW-0808">Transferase</keyword>
<reference evidence="3 4" key="1">
    <citation type="journal article" date="2016" name="Mol. Biol. Evol.">
        <title>Comparative Genomics of Early-Diverging Mushroom-Forming Fungi Provides Insights into the Origins of Lignocellulose Decay Capabilities.</title>
        <authorList>
            <person name="Nagy L.G."/>
            <person name="Riley R."/>
            <person name="Tritt A."/>
            <person name="Adam C."/>
            <person name="Daum C."/>
            <person name="Floudas D."/>
            <person name="Sun H."/>
            <person name="Yadav J.S."/>
            <person name="Pangilinan J."/>
            <person name="Larsson K.H."/>
            <person name="Matsuura K."/>
            <person name="Barry K."/>
            <person name="Labutti K."/>
            <person name="Kuo R."/>
            <person name="Ohm R.A."/>
            <person name="Bhattacharya S.S."/>
            <person name="Shirouzu T."/>
            <person name="Yoshinaga Y."/>
            <person name="Martin F.M."/>
            <person name="Grigoriev I.V."/>
            <person name="Hibbett D.S."/>
        </authorList>
    </citation>
    <scope>NUCLEOTIDE SEQUENCE [LARGE SCALE GENOMIC DNA]</scope>
    <source>
        <strain evidence="3 4">HHB12029</strain>
    </source>
</reference>
<dbReference type="AlphaFoldDB" id="A0A165LL10"/>
<dbReference type="Gene3D" id="3.40.50.880">
    <property type="match status" value="1"/>
</dbReference>
<dbReference type="SUPFAM" id="SSF52317">
    <property type="entry name" value="Class I glutamine amidotransferase-like"/>
    <property type="match status" value="1"/>
</dbReference>
<accession>A0A165LL10</accession>
<keyword evidence="4" id="KW-1185">Reference proteome</keyword>
<dbReference type="PROSITE" id="PS51273">
    <property type="entry name" value="GATASE_TYPE_1"/>
    <property type="match status" value="1"/>
</dbReference>
<dbReference type="InterPro" id="IPR017926">
    <property type="entry name" value="GATASE"/>
</dbReference>
<feature type="compositionally biased region" description="Polar residues" evidence="1">
    <location>
        <begin position="207"/>
        <end position="235"/>
    </location>
</feature>
<proteinExistence type="predicted"/>
<dbReference type="Proteomes" id="UP000077266">
    <property type="component" value="Unassembled WGS sequence"/>
</dbReference>
<dbReference type="Pfam" id="PF00117">
    <property type="entry name" value="GATase"/>
    <property type="match status" value="1"/>
</dbReference>
<evidence type="ECO:0000313" key="4">
    <source>
        <dbReference type="Proteomes" id="UP000077266"/>
    </source>
</evidence>
<dbReference type="OrthoDB" id="92161at2759"/>
<organism evidence="3 4">
    <name type="scientific">Exidia glandulosa HHB12029</name>
    <dbReference type="NCBI Taxonomy" id="1314781"/>
    <lineage>
        <taxon>Eukaryota</taxon>
        <taxon>Fungi</taxon>
        <taxon>Dikarya</taxon>
        <taxon>Basidiomycota</taxon>
        <taxon>Agaricomycotina</taxon>
        <taxon>Agaricomycetes</taxon>
        <taxon>Auriculariales</taxon>
        <taxon>Exidiaceae</taxon>
        <taxon>Exidia</taxon>
    </lineage>
</organism>
<dbReference type="GO" id="GO:0016740">
    <property type="term" value="F:transferase activity"/>
    <property type="evidence" value="ECO:0007669"/>
    <property type="project" value="UniProtKB-KW"/>
</dbReference>
<feature type="domain" description="Glutamine amidotransferase" evidence="2">
    <location>
        <begin position="40"/>
        <end position="184"/>
    </location>
</feature>
<evidence type="ECO:0000259" key="2">
    <source>
        <dbReference type="Pfam" id="PF00117"/>
    </source>
</evidence>
<dbReference type="CDD" id="cd01741">
    <property type="entry name" value="GATase1_1"/>
    <property type="match status" value="1"/>
</dbReference>
<dbReference type="PANTHER" id="PTHR42695:SF5">
    <property type="entry name" value="GLUTAMINE AMIDOTRANSFERASE YLR126C-RELATED"/>
    <property type="match status" value="1"/>
</dbReference>